<reference evidence="1" key="1">
    <citation type="submission" date="2022-03" db="EMBL/GenBank/DDBJ databases">
        <authorList>
            <person name="Lindestad O."/>
        </authorList>
    </citation>
    <scope>NUCLEOTIDE SEQUENCE</scope>
</reference>
<keyword evidence="2" id="KW-1185">Reference proteome</keyword>
<name>A0A8S4QGX6_9NEOP</name>
<dbReference type="EMBL" id="CAKXAJ010005892">
    <property type="protein sequence ID" value="CAH2209439.1"/>
    <property type="molecule type" value="Genomic_DNA"/>
</dbReference>
<evidence type="ECO:0000313" key="2">
    <source>
        <dbReference type="Proteomes" id="UP000838756"/>
    </source>
</evidence>
<comment type="caution">
    <text evidence="1">The sequence shown here is derived from an EMBL/GenBank/DDBJ whole genome shotgun (WGS) entry which is preliminary data.</text>
</comment>
<dbReference type="AlphaFoldDB" id="A0A8S4QGX6"/>
<dbReference type="OrthoDB" id="5419617at2759"/>
<accession>A0A8S4QGX6</accession>
<organism evidence="1 2">
    <name type="scientific">Pararge aegeria aegeria</name>
    <dbReference type="NCBI Taxonomy" id="348720"/>
    <lineage>
        <taxon>Eukaryota</taxon>
        <taxon>Metazoa</taxon>
        <taxon>Ecdysozoa</taxon>
        <taxon>Arthropoda</taxon>
        <taxon>Hexapoda</taxon>
        <taxon>Insecta</taxon>
        <taxon>Pterygota</taxon>
        <taxon>Neoptera</taxon>
        <taxon>Endopterygota</taxon>
        <taxon>Lepidoptera</taxon>
        <taxon>Glossata</taxon>
        <taxon>Ditrysia</taxon>
        <taxon>Papilionoidea</taxon>
        <taxon>Nymphalidae</taxon>
        <taxon>Satyrinae</taxon>
        <taxon>Satyrini</taxon>
        <taxon>Parargina</taxon>
        <taxon>Pararge</taxon>
    </lineage>
</organism>
<protein>
    <submittedName>
        <fullName evidence="1">Jg23257 protein</fullName>
    </submittedName>
</protein>
<sequence length="100" mass="11471">MDYQRKIFARIKFAPQRVKYQTTDFVTALILNHNCRNTDTRHSLMQRAAHLGSSATLYEALDDLGSLLSFWIESAGWSDPAGSRISENTYNGRFQTNKVR</sequence>
<gene>
    <name evidence="1" type="primary">jg23257</name>
    <name evidence="1" type="ORF">PAEG_LOCUS1838</name>
</gene>
<evidence type="ECO:0000313" key="1">
    <source>
        <dbReference type="EMBL" id="CAH2209439.1"/>
    </source>
</evidence>
<proteinExistence type="predicted"/>
<dbReference type="Proteomes" id="UP000838756">
    <property type="component" value="Unassembled WGS sequence"/>
</dbReference>